<feature type="transmembrane region" description="Helical" evidence="11">
    <location>
        <begin position="261"/>
        <end position="283"/>
    </location>
</feature>
<evidence type="ECO:0000256" key="9">
    <source>
        <dbReference type="ARBA" id="ARBA00023235"/>
    </source>
</evidence>
<dbReference type="GO" id="GO:0000228">
    <property type="term" value="C:nuclear chromosome"/>
    <property type="evidence" value="ECO:0007669"/>
    <property type="project" value="TreeGrafter"/>
</dbReference>
<feature type="domain" description="Spo11/DNA topoisomerase VI subunit A N-terminal" evidence="12">
    <location>
        <begin position="77"/>
        <end position="140"/>
    </location>
</feature>
<dbReference type="GO" id="GO:0042138">
    <property type="term" value="P:meiotic DNA double-strand break formation"/>
    <property type="evidence" value="ECO:0007669"/>
    <property type="project" value="TreeGrafter"/>
</dbReference>
<sequence>MRTGMYSSREFIDHQILTSVRSGHLPISVLEQIWTSIASSDDTELVLKVKKGCKNSRTVPQMFGFIREFAETEAQAHRFTAILTTLRLVTQNLRRQSITTLRDIYYKDVSAYHGSQRRLNDSLKLISASLGYNTERELNVNPSPKGLIFGGPRIHLAVSHATVIELGFDKECALIPAGIIEESYLTGDTVDVVVVIEKEAVFKSFSGYLLAAKNTPKLLVLTGKGNPDKASTRFLQVLRKSFFDVPVVIFVDSDVYGLRILWTYMLAAGGAAANVIFAGTFLLEHERGYLTIARIEWKLMMNFLAEIMALQSQQDENDGLIYKQMRRELTRGMLLGKKAELNVMCDSSPDDDLNTYMWKKIAQDSVTKRDPAVCTPNK</sequence>
<evidence type="ECO:0000256" key="3">
    <source>
        <dbReference type="ARBA" id="ARBA00006559"/>
    </source>
</evidence>
<dbReference type="GO" id="GO:0003918">
    <property type="term" value="F:DNA topoisomerase type II (double strand cut, ATP-hydrolyzing) activity"/>
    <property type="evidence" value="ECO:0007669"/>
    <property type="project" value="UniProtKB-UniRule"/>
</dbReference>
<gene>
    <name evidence="14" type="primary">MPUL0F01510</name>
    <name evidence="14" type="ORF">METSCH_F01510</name>
</gene>
<keyword evidence="5" id="KW-0479">Metal-binding</keyword>
<dbReference type="Gene3D" id="1.10.10.10">
    <property type="entry name" value="Winged helix-like DNA-binding domain superfamily/Winged helix DNA-binding domain"/>
    <property type="match status" value="1"/>
</dbReference>
<dbReference type="STRING" id="2163413.A0A4P6XSS6"/>
<reference evidence="15" key="1">
    <citation type="submission" date="2019-03" db="EMBL/GenBank/DDBJ databases">
        <title>Snf2 controls pulcherriminic acid biosynthesis and connects pigmentation and antifungal activity of the yeast Metschnikowia pulcherrima.</title>
        <authorList>
            <person name="Gore-Lloyd D."/>
            <person name="Sumann I."/>
            <person name="Brachmann A.O."/>
            <person name="Schneeberger K."/>
            <person name="Ortiz-Merino R.A."/>
            <person name="Moreno-Beltran M."/>
            <person name="Schlaefli M."/>
            <person name="Kirner P."/>
            <person name="Santos Kron A."/>
            <person name="Wolfe K.H."/>
            <person name="Piel J."/>
            <person name="Ahrens C.H."/>
            <person name="Henk D."/>
            <person name="Freimoser F.M."/>
        </authorList>
    </citation>
    <scope>NUCLEOTIDE SEQUENCE [LARGE SCALE GENOMIC DNA]</scope>
    <source>
        <strain evidence="15">APC 1.2</strain>
    </source>
</reference>
<evidence type="ECO:0000313" key="15">
    <source>
        <dbReference type="Proteomes" id="UP000292447"/>
    </source>
</evidence>
<evidence type="ECO:0000313" key="14">
    <source>
        <dbReference type="EMBL" id="QBM90570.1"/>
    </source>
</evidence>
<keyword evidence="11" id="KW-0812">Transmembrane</keyword>
<name>A0A4P6XSS6_9ASCO</name>
<dbReference type="GO" id="GO:0000706">
    <property type="term" value="P:meiotic DNA double-strand break processing"/>
    <property type="evidence" value="ECO:0007669"/>
    <property type="project" value="TreeGrafter"/>
</dbReference>
<evidence type="ECO:0000256" key="4">
    <source>
        <dbReference type="ARBA" id="ARBA00012895"/>
    </source>
</evidence>
<evidence type="ECO:0000256" key="5">
    <source>
        <dbReference type="ARBA" id="ARBA00022723"/>
    </source>
</evidence>
<dbReference type="InterPro" id="IPR034136">
    <property type="entry name" value="TOPRIM_Topo6A/Spo11"/>
</dbReference>
<evidence type="ECO:0000256" key="11">
    <source>
        <dbReference type="SAM" id="Phobius"/>
    </source>
</evidence>
<keyword evidence="11" id="KW-1133">Transmembrane helix</keyword>
<evidence type="ECO:0000256" key="8">
    <source>
        <dbReference type="ARBA" id="ARBA00023125"/>
    </source>
</evidence>
<dbReference type="InterPro" id="IPR036078">
    <property type="entry name" value="Spo11/TopoVI_A_sf"/>
</dbReference>
<proteinExistence type="inferred from homology"/>
<feature type="active site" description="O-(5'-phospho-DNA)-tyrosine intermediate" evidence="10">
    <location>
        <position position="106"/>
    </location>
</feature>
<dbReference type="Pfam" id="PF21180">
    <property type="entry name" value="TOP6A-Spo11_Toprim"/>
    <property type="match status" value="1"/>
</dbReference>
<dbReference type="InterPro" id="IPR002815">
    <property type="entry name" value="Spo11/TopoVI_A"/>
</dbReference>
<dbReference type="AlphaFoldDB" id="A0A4P6XSS6"/>
<dbReference type="InterPro" id="IPR013049">
    <property type="entry name" value="Spo11/TopoVI_A_N"/>
</dbReference>
<keyword evidence="11" id="KW-0472">Membrane</keyword>
<dbReference type="Pfam" id="PF04406">
    <property type="entry name" value="TP6A_N"/>
    <property type="match status" value="1"/>
</dbReference>
<accession>A0A4P6XSS6</accession>
<organism evidence="14 15">
    <name type="scientific">Metschnikowia aff. pulcherrima</name>
    <dbReference type="NCBI Taxonomy" id="2163413"/>
    <lineage>
        <taxon>Eukaryota</taxon>
        <taxon>Fungi</taxon>
        <taxon>Dikarya</taxon>
        <taxon>Ascomycota</taxon>
        <taxon>Saccharomycotina</taxon>
        <taxon>Pichiomycetes</taxon>
        <taxon>Metschnikowiaceae</taxon>
        <taxon>Metschnikowia</taxon>
    </lineage>
</organism>
<evidence type="ECO:0000259" key="13">
    <source>
        <dbReference type="Pfam" id="PF21180"/>
    </source>
</evidence>
<comment type="catalytic activity">
    <reaction evidence="1 10">
        <text>ATP-dependent breakage, passage and rejoining of double-stranded DNA.</text>
        <dbReference type="EC" id="5.6.2.2"/>
    </reaction>
</comment>
<dbReference type="GO" id="GO:0003677">
    <property type="term" value="F:DNA binding"/>
    <property type="evidence" value="ECO:0007669"/>
    <property type="project" value="UniProtKB-UniRule"/>
</dbReference>
<comment type="similarity">
    <text evidence="3 10">Belongs to the TOP6A family.</text>
</comment>
<dbReference type="GO" id="GO:0046872">
    <property type="term" value="F:metal ion binding"/>
    <property type="evidence" value="ECO:0007669"/>
    <property type="project" value="UniProtKB-KW"/>
</dbReference>
<evidence type="ECO:0000259" key="12">
    <source>
        <dbReference type="Pfam" id="PF04406"/>
    </source>
</evidence>
<dbReference type="PANTHER" id="PTHR10848:SF0">
    <property type="entry name" value="MEIOTIC RECOMBINATION PROTEIN SPO11"/>
    <property type="match status" value="1"/>
</dbReference>
<feature type="domain" description="Topoisomerase 6 subunit A/Spo11 TOPRIM" evidence="13">
    <location>
        <begin position="193"/>
        <end position="361"/>
    </location>
</feature>
<dbReference type="PANTHER" id="PTHR10848">
    <property type="entry name" value="MEIOTIC RECOMBINATION PROTEIN SPO11"/>
    <property type="match status" value="1"/>
</dbReference>
<evidence type="ECO:0000256" key="7">
    <source>
        <dbReference type="ARBA" id="ARBA00023029"/>
    </source>
</evidence>
<keyword evidence="7 10" id="KW-0799">Topoisomerase</keyword>
<comment type="cofactor">
    <cofactor evidence="2">
        <name>Mg(2+)</name>
        <dbReference type="ChEBI" id="CHEBI:18420"/>
    </cofactor>
</comment>
<keyword evidence="15" id="KW-1185">Reference proteome</keyword>
<evidence type="ECO:0000256" key="6">
    <source>
        <dbReference type="ARBA" id="ARBA00022842"/>
    </source>
</evidence>
<keyword evidence="8 10" id="KW-0238">DNA-binding</keyword>
<evidence type="ECO:0000256" key="1">
    <source>
        <dbReference type="ARBA" id="ARBA00000185"/>
    </source>
</evidence>
<dbReference type="PRINTS" id="PR01550">
    <property type="entry name" value="TOP6AFAMILY"/>
</dbReference>
<dbReference type="EC" id="5.6.2.2" evidence="4"/>
<keyword evidence="9 10" id="KW-0413">Isomerase</keyword>
<dbReference type="InterPro" id="IPR036388">
    <property type="entry name" value="WH-like_DNA-bd_sf"/>
</dbReference>
<evidence type="ECO:0000256" key="2">
    <source>
        <dbReference type="ARBA" id="ARBA00001946"/>
    </source>
</evidence>
<dbReference type="SUPFAM" id="SSF56726">
    <property type="entry name" value="DNA topoisomerase IV, alpha subunit"/>
    <property type="match status" value="1"/>
</dbReference>
<dbReference type="GO" id="GO:0007131">
    <property type="term" value="P:reciprocal meiotic recombination"/>
    <property type="evidence" value="ECO:0007669"/>
    <property type="project" value="TreeGrafter"/>
</dbReference>
<dbReference type="Proteomes" id="UP000292447">
    <property type="component" value="Chromosome VI"/>
</dbReference>
<protein>
    <recommendedName>
        <fullName evidence="4">DNA topoisomerase (ATP-hydrolyzing)</fullName>
        <ecNumber evidence="4">5.6.2.2</ecNumber>
    </recommendedName>
</protein>
<evidence type="ECO:0000256" key="10">
    <source>
        <dbReference type="PROSITE-ProRule" id="PRU01385"/>
    </source>
</evidence>
<dbReference type="PROSITE" id="PS52041">
    <property type="entry name" value="TOPO_IIB"/>
    <property type="match status" value="1"/>
</dbReference>
<dbReference type="GO" id="GO:0005524">
    <property type="term" value="F:ATP binding"/>
    <property type="evidence" value="ECO:0007669"/>
    <property type="project" value="InterPro"/>
</dbReference>
<dbReference type="EMBL" id="CP034461">
    <property type="protein sequence ID" value="QBM90570.1"/>
    <property type="molecule type" value="Genomic_DNA"/>
</dbReference>
<keyword evidence="6" id="KW-0460">Magnesium</keyword>
<dbReference type="Gene3D" id="3.40.1360.10">
    <property type="match status" value="1"/>
</dbReference>